<sequence>MNTNHDFRLLIGFTNEIRKRIIAKYNKLPPNISTDNPKITLE</sequence>
<name>X1FRK7_9ZZZZ</name>
<dbReference type="AlphaFoldDB" id="X1FRK7"/>
<dbReference type="EMBL" id="BART01039785">
    <property type="protein sequence ID" value="GAH23393.1"/>
    <property type="molecule type" value="Genomic_DNA"/>
</dbReference>
<gene>
    <name evidence="1" type="ORF">S01H4_65175</name>
</gene>
<comment type="caution">
    <text evidence="1">The sequence shown here is derived from an EMBL/GenBank/DDBJ whole genome shotgun (WGS) entry which is preliminary data.</text>
</comment>
<reference evidence="1" key="1">
    <citation type="journal article" date="2014" name="Front. Microbiol.">
        <title>High frequency of phylogenetically diverse reductive dehalogenase-homologous genes in deep subseafloor sedimentary metagenomes.</title>
        <authorList>
            <person name="Kawai M."/>
            <person name="Futagami T."/>
            <person name="Toyoda A."/>
            <person name="Takaki Y."/>
            <person name="Nishi S."/>
            <person name="Hori S."/>
            <person name="Arai W."/>
            <person name="Tsubouchi T."/>
            <person name="Morono Y."/>
            <person name="Uchiyama I."/>
            <person name="Ito T."/>
            <person name="Fujiyama A."/>
            <person name="Inagaki F."/>
            <person name="Takami H."/>
        </authorList>
    </citation>
    <scope>NUCLEOTIDE SEQUENCE</scope>
    <source>
        <strain evidence="1">Expedition CK06-06</strain>
    </source>
</reference>
<protein>
    <submittedName>
        <fullName evidence="1">Uncharacterized protein</fullName>
    </submittedName>
</protein>
<proteinExistence type="predicted"/>
<organism evidence="1">
    <name type="scientific">marine sediment metagenome</name>
    <dbReference type="NCBI Taxonomy" id="412755"/>
    <lineage>
        <taxon>unclassified sequences</taxon>
        <taxon>metagenomes</taxon>
        <taxon>ecological metagenomes</taxon>
    </lineage>
</organism>
<evidence type="ECO:0000313" key="1">
    <source>
        <dbReference type="EMBL" id="GAH23393.1"/>
    </source>
</evidence>
<accession>X1FRK7</accession>